<evidence type="ECO:0000256" key="1">
    <source>
        <dbReference type="SAM" id="Phobius"/>
    </source>
</evidence>
<accession>A0A1C3YSD8</accession>
<keyword evidence="1" id="KW-0812">Transmembrane</keyword>
<dbReference type="InterPro" id="IPR021008">
    <property type="entry name" value="DltX"/>
</dbReference>
<keyword evidence="1" id="KW-1133">Transmembrane helix</keyword>
<dbReference type="EMBL" id="FMAO01000001">
    <property type="protein sequence ID" value="SCB73001.1"/>
    <property type="molecule type" value="Genomic_DNA"/>
</dbReference>
<evidence type="ECO:0000313" key="2">
    <source>
        <dbReference type="EMBL" id="SCB73001.1"/>
    </source>
</evidence>
<evidence type="ECO:0000313" key="3">
    <source>
        <dbReference type="Proteomes" id="UP000199268"/>
    </source>
</evidence>
<dbReference type="STRING" id="1505725.GA0061074_101102"/>
<feature type="transmembrane region" description="Helical" evidence="1">
    <location>
        <begin position="12"/>
        <end position="34"/>
    </location>
</feature>
<reference evidence="3" key="1">
    <citation type="submission" date="2016-08" db="EMBL/GenBank/DDBJ databases">
        <authorList>
            <person name="Varghese N."/>
            <person name="Submissions Spin"/>
        </authorList>
    </citation>
    <scope>NUCLEOTIDE SEQUENCE [LARGE SCALE GENOMIC DNA]</scope>
    <source>
        <strain evidence="3">R-53094</strain>
    </source>
</reference>
<gene>
    <name evidence="2" type="ORF">GA0061074_101102</name>
</gene>
<dbReference type="RefSeq" id="WP_092461149.1">
    <property type="nucleotide sequence ID" value="NZ_BJEE01000002.1"/>
</dbReference>
<protein>
    <submittedName>
        <fullName evidence="2">D-Ala-teichoic acid biosynthesis protein</fullName>
    </submittedName>
</protein>
<sequence>MNKIKNLQTTQRVLKFFFQTIFYTVIIFALVYLYGYSGLGQGHFIYNEF</sequence>
<organism evidence="2 3">
    <name type="scientific">Weissella bombi</name>
    <dbReference type="NCBI Taxonomy" id="1505725"/>
    <lineage>
        <taxon>Bacteria</taxon>
        <taxon>Bacillati</taxon>
        <taxon>Bacillota</taxon>
        <taxon>Bacilli</taxon>
        <taxon>Lactobacillales</taxon>
        <taxon>Lactobacillaceae</taxon>
        <taxon>Weissella</taxon>
    </lineage>
</organism>
<keyword evidence="1" id="KW-0472">Membrane</keyword>
<dbReference type="Pfam" id="PF12459">
    <property type="entry name" value="DltX"/>
    <property type="match status" value="1"/>
</dbReference>
<dbReference type="Proteomes" id="UP000199268">
    <property type="component" value="Unassembled WGS sequence"/>
</dbReference>
<dbReference type="AlphaFoldDB" id="A0A1C3YSD8"/>
<name>A0A1C3YSD8_9LACO</name>
<keyword evidence="3" id="KW-1185">Reference proteome</keyword>
<dbReference type="OrthoDB" id="2243021at2"/>
<proteinExistence type="predicted"/>